<dbReference type="Proteomes" id="UP000002294">
    <property type="component" value="Chromosome"/>
</dbReference>
<dbReference type="Pfam" id="PF03780">
    <property type="entry name" value="Asp23"/>
    <property type="match status" value="1"/>
</dbReference>
<dbReference type="KEGG" id="apr:Apre_0989"/>
<evidence type="ECO:0000313" key="3">
    <source>
        <dbReference type="Proteomes" id="UP000002294"/>
    </source>
</evidence>
<dbReference type="EMBL" id="CP001708">
    <property type="protein sequence ID" value="ACV29017.1"/>
    <property type="molecule type" value="Genomic_DNA"/>
</dbReference>
<evidence type="ECO:0000256" key="1">
    <source>
        <dbReference type="ARBA" id="ARBA00005721"/>
    </source>
</evidence>
<comment type="similarity">
    <text evidence="1">Belongs to the asp23 family.</text>
</comment>
<protein>
    <recommendedName>
        <fullName evidence="4">Alkaline shock protein 23</fullName>
    </recommendedName>
</protein>
<accession>C7RHQ6</accession>
<organism evidence="2 3">
    <name type="scientific">Anaerococcus prevotii (strain ATCC 9321 / DSM 20548 / JCM 6508 / NCTC 11806 / PC1)</name>
    <name type="common">Peptostreptococcus prevotii</name>
    <name type="synonym">Peptococcus prevotii</name>
    <dbReference type="NCBI Taxonomy" id="525919"/>
    <lineage>
        <taxon>Bacteria</taxon>
        <taxon>Bacillati</taxon>
        <taxon>Bacillota</taxon>
        <taxon>Tissierellia</taxon>
        <taxon>Tissierellales</taxon>
        <taxon>Peptoniphilaceae</taxon>
        <taxon>Anaerococcus</taxon>
    </lineage>
</organism>
<dbReference type="HOGENOM" id="CLU_113198_1_1_9"/>
<dbReference type="RefSeq" id="WP_015777920.1">
    <property type="nucleotide sequence ID" value="NC_013171.1"/>
</dbReference>
<gene>
    <name evidence="2" type="ordered locus">Apre_0989</name>
</gene>
<evidence type="ECO:0000313" key="2">
    <source>
        <dbReference type="EMBL" id="ACV29017.1"/>
    </source>
</evidence>
<proteinExistence type="inferred from homology"/>
<dbReference type="InterPro" id="IPR005531">
    <property type="entry name" value="Asp23"/>
</dbReference>
<dbReference type="eggNOG" id="COG1302">
    <property type="taxonomic scope" value="Bacteria"/>
</dbReference>
<name>C7RHQ6_ANAPD</name>
<dbReference type="AlphaFoldDB" id="C7RHQ6"/>
<dbReference type="STRING" id="525919.Apre_0989"/>
<dbReference type="PANTHER" id="PTHR34297:SF3">
    <property type="entry name" value="ALKALINE SHOCK PROTEIN 23"/>
    <property type="match status" value="1"/>
</dbReference>
<sequence>MTESYNNENFAGEVSEYVVSDKVLAKITKKVVDNVDGVLDLQGGFFDNLTSSFSSDEQSTSGISINQADKDSVVEAGIILEYGKRAEEVFRNLDKAIKNEVKNLTGINVKAVKVNIVDILTKEEFNKKQRQEEAKEKEM</sequence>
<keyword evidence="3" id="KW-1185">Reference proteome</keyword>
<evidence type="ECO:0008006" key="4">
    <source>
        <dbReference type="Google" id="ProtNLM"/>
    </source>
</evidence>
<dbReference type="PANTHER" id="PTHR34297">
    <property type="entry name" value="HYPOTHETICAL CYTOSOLIC PROTEIN-RELATED"/>
    <property type="match status" value="1"/>
</dbReference>
<dbReference type="OrthoDB" id="9808942at2"/>
<reference evidence="2 3" key="1">
    <citation type="journal article" date="2009" name="Stand. Genomic Sci.">
        <title>Complete genome sequence of Anaerococcus prevotii type strain (PC1).</title>
        <authorList>
            <person name="Labutti K."/>
            <person name="Pukall R."/>
            <person name="Steenblock K."/>
            <person name="Glavina Del Rio T."/>
            <person name="Tice H."/>
            <person name="Copeland A."/>
            <person name="Cheng J.F."/>
            <person name="Lucas S."/>
            <person name="Chen F."/>
            <person name="Nolan M."/>
            <person name="Bruce D."/>
            <person name="Goodwin L."/>
            <person name="Pitluck S."/>
            <person name="Ivanova N."/>
            <person name="Mavromatis K."/>
            <person name="Ovchinnikova G."/>
            <person name="Pati A."/>
            <person name="Chen A."/>
            <person name="Palaniappan K."/>
            <person name="Land M."/>
            <person name="Hauser L."/>
            <person name="Chang Y.J."/>
            <person name="Jeffries C.D."/>
            <person name="Chain P."/>
            <person name="Saunders E."/>
            <person name="Brettin T."/>
            <person name="Detter J.C."/>
            <person name="Han C."/>
            <person name="Goker M."/>
            <person name="Bristow J."/>
            <person name="Eisen J.A."/>
            <person name="Markowitz V."/>
            <person name="Hugenholtz P."/>
            <person name="Kyrpides N.C."/>
            <person name="Klenk H.P."/>
            <person name="Lapidus A."/>
        </authorList>
    </citation>
    <scope>NUCLEOTIDE SEQUENCE [LARGE SCALE GENOMIC DNA]</scope>
    <source>
        <strain evidence="3">ATCC 9321 / DSM 20548 / JCM 6508 / NCTC 11806 / PC1</strain>
    </source>
</reference>